<dbReference type="OrthoDB" id="4350157at2"/>
<dbReference type="AlphaFoldDB" id="A0A1L7CSS1"/>
<dbReference type="InterPro" id="IPR021522">
    <property type="entry name" value="MctB"/>
</dbReference>
<dbReference type="Proteomes" id="UP000185434">
    <property type="component" value="Chromosome"/>
</dbReference>
<name>A0A1L7CSS1_9CORY</name>
<feature type="compositionally biased region" description="Low complexity" evidence="1">
    <location>
        <begin position="299"/>
        <end position="311"/>
    </location>
</feature>
<gene>
    <name evidence="2" type="ORF">CFRA_06170</name>
</gene>
<dbReference type="KEGG" id="cfk:CFRA_06170"/>
<dbReference type="GO" id="GO:0055070">
    <property type="term" value="P:copper ion homeostasis"/>
    <property type="evidence" value="ECO:0007669"/>
    <property type="project" value="InterPro"/>
</dbReference>
<evidence type="ECO:0000313" key="3">
    <source>
        <dbReference type="Proteomes" id="UP000185434"/>
    </source>
</evidence>
<proteinExistence type="predicted"/>
<reference evidence="2 3" key="1">
    <citation type="submission" date="2014-08" db="EMBL/GenBank/DDBJ databases">
        <title>Complete genome sequence of Corynebacterium frankenforstense ST18(T) (=DSM 45800(T)), isolated from raw cow milk.</title>
        <authorList>
            <person name="Ruckert C."/>
            <person name="Albersmeier A."/>
            <person name="Winkler A."/>
            <person name="Lipski A."/>
            <person name="Kalinowski J."/>
        </authorList>
    </citation>
    <scope>NUCLEOTIDE SEQUENCE [LARGE SCALE GENOMIC DNA]</scope>
    <source>
        <strain evidence="2 3">ST18</strain>
    </source>
</reference>
<evidence type="ECO:0000313" key="2">
    <source>
        <dbReference type="EMBL" id="APT88902.1"/>
    </source>
</evidence>
<dbReference type="STRING" id="1437875.CFRA_06170"/>
<dbReference type="EMBL" id="CP009247">
    <property type="protein sequence ID" value="APT88902.1"/>
    <property type="molecule type" value="Genomic_DNA"/>
</dbReference>
<keyword evidence="3" id="KW-1185">Reference proteome</keyword>
<dbReference type="GO" id="GO:0016020">
    <property type="term" value="C:membrane"/>
    <property type="evidence" value="ECO:0007669"/>
    <property type="project" value="InterPro"/>
</dbReference>
<evidence type="ECO:0008006" key="4">
    <source>
        <dbReference type="Google" id="ProtNLM"/>
    </source>
</evidence>
<protein>
    <recommendedName>
        <fullName evidence="4">Copper transporter</fullName>
    </recommendedName>
</protein>
<feature type="region of interest" description="Disordered" evidence="1">
    <location>
        <begin position="298"/>
        <end position="327"/>
    </location>
</feature>
<organism evidence="2 3">
    <name type="scientific">Corynebacterium frankenforstense DSM 45800</name>
    <dbReference type="NCBI Taxonomy" id="1437875"/>
    <lineage>
        <taxon>Bacteria</taxon>
        <taxon>Bacillati</taxon>
        <taxon>Actinomycetota</taxon>
        <taxon>Actinomycetes</taxon>
        <taxon>Mycobacteriales</taxon>
        <taxon>Corynebacteriaceae</taxon>
        <taxon>Corynebacterium</taxon>
    </lineage>
</organism>
<evidence type="ECO:0000256" key="1">
    <source>
        <dbReference type="SAM" id="MobiDB-lite"/>
    </source>
</evidence>
<dbReference type="RefSeq" id="WP_075663885.1">
    <property type="nucleotide sequence ID" value="NZ_CP009247.1"/>
</dbReference>
<sequence>MAKNKQGRTGVLIAGLGFGVAAGVALGALVIAPNSPDGGHTTAAAGDEGSDREVAVAEAQASSADAVVSELAGRSVAGTLTDRPVLVLRTADAADEDVEGLSRLLREADAVEAGTVTLTDKFTDQQGADKLKTIVTNTLPAGAQLSEEHLDPGTHAGQALGSALMLAPDSGEPQATEDERGALLGALADAGYLEYERGTVRPAQVVVVVTGGADGSGETGFGAQVVSNLVEAMQERGNGAVLAGRIGSASDTGAIGLTRAAGQGDEGADRAPSTVDSVDRSWGRIATVLAVAEQLDGRSGAYGSAESAEAATPQVPDAGTEEESPQS</sequence>
<accession>A0A1L7CSS1</accession>
<dbReference type="Pfam" id="PF11382">
    <property type="entry name" value="MctB"/>
    <property type="match status" value="1"/>
</dbReference>